<protein>
    <submittedName>
        <fullName evidence="1">Uncharacterized protein</fullName>
    </submittedName>
</protein>
<name>A0ABP0S613_9DINO</name>
<proteinExistence type="predicted"/>
<gene>
    <name evidence="1" type="ORF">CCMP2556_LOCUS50268</name>
</gene>
<keyword evidence="2" id="KW-1185">Reference proteome</keyword>
<evidence type="ECO:0000313" key="2">
    <source>
        <dbReference type="Proteomes" id="UP001642484"/>
    </source>
</evidence>
<dbReference type="EMBL" id="CAXAMN010027028">
    <property type="protein sequence ID" value="CAK9107771.1"/>
    <property type="molecule type" value="Genomic_DNA"/>
</dbReference>
<sequence length="723" mass="80589">MGKWLCLVSTTRLRLAPLDGLVPFAPAVPELSVDGWYSEDFFGENLYRQFSRTLSKVQEAGVRCQTLHLDFRSANVSLPNPWLSELVFWAASLSTGETGLQLVLPPLGDLETIDQSVGSPWRVHIETEECRSDVSCASDNSASLWRFHPRYLRALEGFDRHQWAQGTVQGAIRLLLLLQPTPTVKASEARGWAVQAILQDLQKCTEWWLVMENRQALLILVRGPLGSDVAEHLCQVWQSSCTVVQLVDLPEDLDLARQMLTDTVGEAMQTSRCVLILPFDFYEEVDDARQGTLLETPHWESWAITLAHWMAQRSREKLVVHVALGHDFARSTDDLAMVVCTANSLPSDREKRHSRCSKPVLVHGLKYMEDESFVQTGLVTLNQYGGFGHGTAFQNTELEDFGSQAFWGVLGSGPLRVQPLFSYLHSHERSFTDLKNFGQYIVQHHTLPILTQQRLILSMAGSGQSYVRLWLELLSGRPTPALEGFYAQRGNSLVECFPGRMSATSGGRGSMPQVNGQMAPIAWVAHSGFEARKVAPFASLTSLVVLLRDYAQLWLRQKRSARAEPMNDFVGEYLGNLDPVPRVKAAGGTTLVLYFDELFGSESLPLPQSLLDLLSLGSPDLEQMTSLRSSISQLSLTCDEFESRPDCAAPCRNLKVAYAKSKHPQPSAPREVSPEDLPEIYQLEELLCATNPTHVNTFLLQKRWGSGFLQGCVDGAASFFPRP</sequence>
<accession>A0ABP0S613</accession>
<dbReference type="Proteomes" id="UP001642484">
    <property type="component" value="Unassembled WGS sequence"/>
</dbReference>
<evidence type="ECO:0000313" key="1">
    <source>
        <dbReference type="EMBL" id="CAK9107771.1"/>
    </source>
</evidence>
<organism evidence="1 2">
    <name type="scientific">Durusdinium trenchii</name>
    <dbReference type="NCBI Taxonomy" id="1381693"/>
    <lineage>
        <taxon>Eukaryota</taxon>
        <taxon>Sar</taxon>
        <taxon>Alveolata</taxon>
        <taxon>Dinophyceae</taxon>
        <taxon>Suessiales</taxon>
        <taxon>Symbiodiniaceae</taxon>
        <taxon>Durusdinium</taxon>
    </lineage>
</organism>
<comment type="caution">
    <text evidence="1">The sequence shown here is derived from an EMBL/GenBank/DDBJ whole genome shotgun (WGS) entry which is preliminary data.</text>
</comment>
<reference evidence="1 2" key="1">
    <citation type="submission" date="2024-02" db="EMBL/GenBank/DDBJ databases">
        <authorList>
            <person name="Chen Y."/>
            <person name="Shah S."/>
            <person name="Dougan E. K."/>
            <person name="Thang M."/>
            <person name="Chan C."/>
        </authorList>
    </citation>
    <scope>NUCLEOTIDE SEQUENCE [LARGE SCALE GENOMIC DNA]</scope>
</reference>